<keyword evidence="1" id="KW-0812">Transmembrane</keyword>
<evidence type="ECO:0000313" key="3">
    <source>
        <dbReference type="Proteomes" id="UP000761411"/>
    </source>
</evidence>
<accession>A0A944GYD5</accession>
<proteinExistence type="predicted"/>
<keyword evidence="1" id="KW-0472">Membrane</keyword>
<gene>
    <name evidence="2" type="ORF">DYI25_20830</name>
</gene>
<dbReference type="Proteomes" id="UP000761411">
    <property type="component" value="Unassembled WGS sequence"/>
</dbReference>
<organism evidence="2 3">
    <name type="scientific">Mesobacillus boroniphilus</name>
    <dbReference type="NCBI Taxonomy" id="308892"/>
    <lineage>
        <taxon>Bacteria</taxon>
        <taxon>Bacillati</taxon>
        <taxon>Bacillota</taxon>
        <taxon>Bacilli</taxon>
        <taxon>Bacillales</taxon>
        <taxon>Bacillaceae</taxon>
        <taxon>Mesobacillus</taxon>
    </lineage>
</organism>
<sequence>MIRLNILSPPFTHYKQLPNFETLVIKTFSLNIAILIIQMIIRFYHGKGYVICTIKMTNSKIAIISIGVNLIFKVAPGHDSVN</sequence>
<comment type="caution">
    <text evidence="2">The sequence shown here is derived from an EMBL/GenBank/DDBJ whole genome shotgun (WGS) entry which is preliminary data.</text>
</comment>
<protein>
    <submittedName>
        <fullName evidence="2">Uncharacterized protein</fullName>
    </submittedName>
</protein>
<name>A0A944GYD5_9BACI</name>
<feature type="transmembrane region" description="Helical" evidence="1">
    <location>
        <begin position="20"/>
        <end position="41"/>
    </location>
</feature>
<evidence type="ECO:0000256" key="1">
    <source>
        <dbReference type="SAM" id="Phobius"/>
    </source>
</evidence>
<dbReference type="AlphaFoldDB" id="A0A944GYD5"/>
<keyword evidence="3" id="KW-1185">Reference proteome</keyword>
<keyword evidence="1" id="KW-1133">Transmembrane helix</keyword>
<dbReference type="EMBL" id="QTKX01000004">
    <property type="protein sequence ID" value="MBS8266872.1"/>
    <property type="molecule type" value="Genomic_DNA"/>
</dbReference>
<reference evidence="2 3" key="1">
    <citation type="journal article" date="2021" name="Microorganisms">
        <title>Bacterial Dimethylsulfoniopropionate Biosynthesis in the East China Sea.</title>
        <authorList>
            <person name="Liu J."/>
            <person name="Zhang Y."/>
            <person name="Liu J."/>
            <person name="Zhong H."/>
            <person name="Williams B.T."/>
            <person name="Zheng Y."/>
            <person name="Curson A.R.J."/>
            <person name="Sun C."/>
            <person name="Sun H."/>
            <person name="Song D."/>
            <person name="Wagner Mackenzie B."/>
            <person name="Bermejo Martinez A."/>
            <person name="Todd J.D."/>
            <person name="Zhang X.H."/>
        </authorList>
    </citation>
    <scope>NUCLEOTIDE SEQUENCE [LARGE SCALE GENOMIC DNA]</scope>
    <source>
        <strain evidence="2 3">ESS08</strain>
    </source>
</reference>
<evidence type="ECO:0000313" key="2">
    <source>
        <dbReference type="EMBL" id="MBS8266872.1"/>
    </source>
</evidence>